<keyword evidence="7" id="KW-1185">Reference proteome</keyword>
<dbReference type="InterPro" id="IPR002104">
    <property type="entry name" value="Integrase_catalytic"/>
</dbReference>
<evidence type="ECO:0000256" key="4">
    <source>
        <dbReference type="SAM" id="MobiDB-lite"/>
    </source>
</evidence>
<feature type="compositionally biased region" description="Basic and acidic residues" evidence="4">
    <location>
        <begin position="134"/>
        <end position="145"/>
    </location>
</feature>
<evidence type="ECO:0000256" key="2">
    <source>
        <dbReference type="ARBA" id="ARBA00022908"/>
    </source>
</evidence>
<dbReference type="EMBL" id="FOFO01000014">
    <property type="protein sequence ID" value="SEQ01499.1"/>
    <property type="molecule type" value="Genomic_DNA"/>
</dbReference>
<evidence type="ECO:0000259" key="5">
    <source>
        <dbReference type="PROSITE" id="PS51898"/>
    </source>
</evidence>
<dbReference type="InterPro" id="IPR011010">
    <property type="entry name" value="DNA_brk_join_enz"/>
</dbReference>
<accession>A0A1H9CK06</accession>
<evidence type="ECO:0000256" key="1">
    <source>
        <dbReference type="ARBA" id="ARBA00008857"/>
    </source>
</evidence>
<dbReference type="GO" id="GO:0006310">
    <property type="term" value="P:DNA recombination"/>
    <property type="evidence" value="ECO:0007669"/>
    <property type="project" value="UniProtKB-KW"/>
</dbReference>
<dbReference type="GO" id="GO:0015074">
    <property type="term" value="P:DNA integration"/>
    <property type="evidence" value="ECO:0007669"/>
    <property type="project" value="UniProtKB-KW"/>
</dbReference>
<dbReference type="InterPro" id="IPR025166">
    <property type="entry name" value="Integrase_DNA_bind_dom"/>
</dbReference>
<dbReference type="PROSITE" id="PS51898">
    <property type="entry name" value="TYR_RECOMBINASE"/>
    <property type="match status" value="1"/>
</dbReference>
<sequence>MATRDSTTRLNFTHARVTAFTCPQGKRSAYLWDSHQPGLGLRVRDTGAVSYVFQRKLGGQTIRLSIGDRETWTLAEARAEAKRLSALVDQGIDPRQEKAQRKAEADQARQEQARAVVTLGDAWDAYVEARKADWSESHREDHDRAMTAPGQARKRSPRKTKAGALYPLRDERLADLTPERLESWLVREKATRPAVAARGFRLLRTFLNWAAEQPEYRGLVDPAALLTKTVRRSVPKPRAKDDCLQREQLAPWFKAVRELPYPVHAAYLQALLLTGSRAQELANLRWEDVDFQWLSLTIKDKVEGARVIPLTPAVGALLDALPRRNQWVFSSTSSESGRMPEGNHAHNRALKAAGLPHVTLHGLRRSFGTLSEWVECPVGVVAQIQGHKPSAIAEKHYRRRPLDLLRQWHTKIEAWVLDEAGIPQPQAGAGRLRRVK</sequence>
<dbReference type="Pfam" id="PF13356">
    <property type="entry name" value="Arm-DNA-bind_3"/>
    <property type="match status" value="1"/>
</dbReference>
<feature type="domain" description="Tyr recombinase" evidence="5">
    <location>
        <begin position="239"/>
        <end position="410"/>
    </location>
</feature>
<organism evidence="6 7">
    <name type="scientific">Ectothiorhodospira magna</name>
    <dbReference type="NCBI Taxonomy" id="867345"/>
    <lineage>
        <taxon>Bacteria</taxon>
        <taxon>Pseudomonadati</taxon>
        <taxon>Pseudomonadota</taxon>
        <taxon>Gammaproteobacteria</taxon>
        <taxon>Chromatiales</taxon>
        <taxon>Ectothiorhodospiraceae</taxon>
        <taxon>Ectothiorhodospira</taxon>
    </lineage>
</organism>
<comment type="similarity">
    <text evidence="1">Belongs to the 'phage' integrase family.</text>
</comment>
<evidence type="ECO:0000313" key="7">
    <source>
        <dbReference type="Proteomes" id="UP000199496"/>
    </source>
</evidence>
<dbReference type="SUPFAM" id="SSF56349">
    <property type="entry name" value="DNA breaking-rejoining enzymes"/>
    <property type="match status" value="1"/>
</dbReference>
<dbReference type="Proteomes" id="UP000199496">
    <property type="component" value="Unassembled WGS sequence"/>
</dbReference>
<dbReference type="RefSeq" id="WP_090206437.1">
    <property type="nucleotide sequence ID" value="NZ_FOFO01000014.1"/>
</dbReference>
<feature type="region of interest" description="Disordered" evidence="4">
    <location>
        <begin position="134"/>
        <end position="159"/>
    </location>
</feature>
<evidence type="ECO:0000313" key="6">
    <source>
        <dbReference type="EMBL" id="SEQ01499.1"/>
    </source>
</evidence>
<dbReference type="PANTHER" id="PTHR30629:SF6">
    <property type="entry name" value="PROPHAGE INTEGRASE INTA-RELATED"/>
    <property type="match status" value="1"/>
</dbReference>
<evidence type="ECO:0000256" key="3">
    <source>
        <dbReference type="ARBA" id="ARBA00023172"/>
    </source>
</evidence>
<dbReference type="InterPro" id="IPR050808">
    <property type="entry name" value="Phage_Integrase"/>
</dbReference>
<dbReference type="PANTHER" id="PTHR30629">
    <property type="entry name" value="PROPHAGE INTEGRASE"/>
    <property type="match status" value="1"/>
</dbReference>
<dbReference type="Pfam" id="PF00589">
    <property type="entry name" value="Phage_integrase"/>
    <property type="match status" value="1"/>
</dbReference>
<keyword evidence="3" id="KW-0233">DNA recombination</keyword>
<keyword evidence="2" id="KW-0229">DNA integration</keyword>
<name>A0A1H9CK06_9GAMM</name>
<dbReference type="Gene3D" id="3.30.160.390">
    <property type="entry name" value="Integrase, DNA-binding domain"/>
    <property type="match status" value="1"/>
</dbReference>
<dbReference type="InterPro" id="IPR013762">
    <property type="entry name" value="Integrase-like_cat_sf"/>
</dbReference>
<dbReference type="OrthoDB" id="9795573at2"/>
<protein>
    <submittedName>
        <fullName evidence="6">Phage integrase family protein</fullName>
    </submittedName>
</protein>
<reference evidence="6 7" key="1">
    <citation type="submission" date="2016-10" db="EMBL/GenBank/DDBJ databases">
        <authorList>
            <person name="de Groot N.N."/>
        </authorList>
    </citation>
    <scope>NUCLEOTIDE SEQUENCE [LARGE SCALE GENOMIC DNA]</scope>
    <source>
        <strain evidence="6 7">B7-7</strain>
    </source>
</reference>
<proteinExistence type="inferred from homology"/>
<dbReference type="InterPro" id="IPR038488">
    <property type="entry name" value="Integrase_DNA-bd_sf"/>
</dbReference>
<dbReference type="GO" id="GO:0003677">
    <property type="term" value="F:DNA binding"/>
    <property type="evidence" value="ECO:0007669"/>
    <property type="project" value="InterPro"/>
</dbReference>
<dbReference type="STRING" id="867345.SAMN05421693_11427"/>
<dbReference type="AlphaFoldDB" id="A0A1H9CK06"/>
<dbReference type="Gene3D" id="1.10.443.10">
    <property type="entry name" value="Intergrase catalytic core"/>
    <property type="match status" value="1"/>
</dbReference>
<gene>
    <name evidence="6" type="ORF">SAMN05421693_11427</name>
</gene>